<evidence type="ECO:0000313" key="1">
    <source>
        <dbReference type="EMBL" id="RCV31334.1"/>
    </source>
</evidence>
<protein>
    <submittedName>
        <fullName evidence="1">Uncharacterized protein</fullName>
    </submittedName>
</protein>
<reference evidence="1" key="2">
    <citation type="submission" date="2015-07" db="EMBL/GenBank/DDBJ databases">
        <authorList>
            <person name="Noorani M."/>
        </authorList>
    </citation>
    <scope>NUCLEOTIDE SEQUENCE</scope>
    <source>
        <strain evidence="1">Yugu1</strain>
    </source>
</reference>
<accession>A0A368RMR9</accession>
<reference evidence="1" key="1">
    <citation type="journal article" date="2012" name="Nat. Biotechnol.">
        <title>Reference genome sequence of the model plant Setaria.</title>
        <authorList>
            <person name="Bennetzen J.L."/>
            <person name="Schmutz J."/>
            <person name="Wang H."/>
            <person name="Percifield R."/>
            <person name="Hawkins J."/>
            <person name="Pontaroli A.C."/>
            <person name="Estep M."/>
            <person name="Feng L."/>
            <person name="Vaughn J.N."/>
            <person name="Grimwood J."/>
            <person name="Jenkins J."/>
            <person name="Barry K."/>
            <person name="Lindquist E."/>
            <person name="Hellsten U."/>
            <person name="Deshpande S."/>
            <person name="Wang X."/>
            <person name="Wu X."/>
            <person name="Mitros T."/>
            <person name="Triplett J."/>
            <person name="Yang X."/>
            <person name="Ye C.Y."/>
            <person name="Mauro-Herrera M."/>
            <person name="Wang L."/>
            <person name="Li P."/>
            <person name="Sharma M."/>
            <person name="Sharma R."/>
            <person name="Ronald P.C."/>
            <person name="Panaud O."/>
            <person name="Kellogg E.A."/>
            <person name="Brutnell T.P."/>
            <person name="Doust A.N."/>
            <person name="Tuskan G.A."/>
            <person name="Rokhsar D."/>
            <person name="Devos K.M."/>
        </authorList>
    </citation>
    <scope>NUCLEOTIDE SEQUENCE [LARGE SCALE GENOMIC DNA]</scope>
    <source>
        <strain evidence="1">Yugu1</strain>
    </source>
</reference>
<sequence length="78" mass="8656">MSSSLAMEANLSSIVLPSGRNHQSAISLDHNRLAEEFVMFCMPKVCFNLVVFSFLYPSVFLNSDLVFCLCHCVSPVNP</sequence>
<organism evidence="1">
    <name type="scientific">Setaria italica</name>
    <name type="common">Foxtail millet</name>
    <name type="synonym">Panicum italicum</name>
    <dbReference type="NCBI Taxonomy" id="4555"/>
    <lineage>
        <taxon>Eukaryota</taxon>
        <taxon>Viridiplantae</taxon>
        <taxon>Streptophyta</taxon>
        <taxon>Embryophyta</taxon>
        <taxon>Tracheophyta</taxon>
        <taxon>Spermatophyta</taxon>
        <taxon>Magnoliopsida</taxon>
        <taxon>Liliopsida</taxon>
        <taxon>Poales</taxon>
        <taxon>Poaceae</taxon>
        <taxon>PACMAD clade</taxon>
        <taxon>Panicoideae</taxon>
        <taxon>Panicodae</taxon>
        <taxon>Paniceae</taxon>
        <taxon>Cenchrinae</taxon>
        <taxon>Setaria</taxon>
    </lineage>
</organism>
<name>A0A368RMR9_SETIT</name>
<proteinExistence type="predicted"/>
<dbReference type="EMBL" id="CM003533">
    <property type="protein sequence ID" value="RCV31334.1"/>
    <property type="molecule type" value="Genomic_DNA"/>
</dbReference>
<gene>
    <name evidence="1" type="ORF">SETIT_6G168600v2</name>
</gene>
<dbReference type="AlphaFoldDB" id="A0A368RMR9"/>